<dbReference type="PANTHER" id="PTHR43477">
    <property type="entry name" value="DIHYDROANTICAPSIN 7-DEHYDROGENASE"/>
    <property type="match status" value="1"/>
</dbReference>
<dbReference type="RefSeq" id="WP_345438745.1">
    <property type="nucleotide sequence ID" value="NZ_BAABKO010000003.1"/>
</dbReference>
<dbReference type="InterPro" id="IPR051122">
    <property type="entry name" value="SDR_DHRS6-like"/>
</dbReference>
<dbReference type="SUPFAM" id="SSF51735">
    <property type="entry name" value="NAD(P)-binding Rossmann-fold domains"/>
    <property type="match status" value="1"/>
</dbReference>
<dbReference type="CDD" id="cd05233">
    <property type="entry name" value="SDR_c"/>
    <property type="match status" value="1"/>
</dbReference>
<name>A0ABP9A8D5_9MICO</name>
<evidence type="ECO:0000256" key="2">
    <source>
        <dbReference type="ARBA" id="ARBA00023002"/>
    </source>
</evidence>
<evidence type="ECO:0000256" key="3">
    <source>
        <dbReference type="RuleBase" id="RU000363"/>
    </source>
</evidence>
<comment type="caution">
    <text evidence="4">The sequence shown here is derived from an EMBL/GenBank/DDBJ whole genome shotgun (WGS) entry which is preliminary data.</text>
</comment>
<dbReference type="EMBL" id="BAABKO010000003">
    <property type="protein sequence ID" value="GAA4775676.1"/>
    <property type="molecule type" value="Genomic_DNA"/>
</dbReference>
<dbReference type="InterPro" id="IPR036291">
    <property type="entry name" value="NAD(P)-bd_dom_sf"/>
</dbReference>
<dbReference type="InterPro" id="IPR002347">
    <property type="entry name" value="SDR_fam"/>
</dbReference>
<evidence type="ECO:0000313" key="5">
    <source>
        <dbReference type="Proteomes" id="UP001501645"/>
    </source>
</evidence>
<dbReference type="Proteomes" id="UP001501645">
    <property type="component" value="Unassembled WGS sequence"/>
</dbReference>
<protein>
    <submittedName>
        <fullName evidence="4">SDR family NAD(P)-dependent oxidoreductase</fullName>
    </submittedName>
</protein>
<dbReference type="PANTHER" id="PTHR43477:SF1">
    <property type="entry name" value="DIHYDROANTICAPSIN 7-DEHYDROGENASE"/>
    <property type="match status" value="1"/>
</dbReference>
<dbReference type="Pfam" id="PF00106">
    <property type="entry name" value="adh_short"/>
    <property type="match status" value="1"/>
</dbReference>
<dbReference type="Gene3D" id="3.40.50.720">
    <property type="entry name" value="NAD(P)-binding Rossmann-like Domain"/>
    <property type="match status" value="1"/>
</dbReference>
<organism evidence="4 5">
    <name type="scientific">Microbacterium gilvum</name>
    <dbReference type="NCBI Taxonomy" id="1336204"/>
    <lineage>
        <taxon>Bacteria</taxon>
        <taxon>Bacillati</taxon>
        <taxon>Actinomycetota</taxon>
        <taxon>Actinomycetes</taxon>
        <taxon>Micrococcales</taxon>
        <taxon>Microbacteriaceae</taxon>
        <taxon>Microbacterium</taxon>
    </lineage>
</organism>
<reference evidence="5" key="1">
    <citation type="journal article" date="2019" name="Int. J. Syst. Evol. Microbiol.">
        <title>The Global Catalogue of Microorganisms (GCM) 10K type strain sequencing project: providing services to taxonomists for standard genome sequencing and annotation.</title>
        <authorList>
            <consortium name="The Broad Institute Genomics Platform"/>
            <consortium name="The Broad Institute Genome Sequencing Center for Infectious Disease"/>
            <person name="Wu L."/>
            <person name="Ma J."/>
        </authorList>
    </citation>
    <scope>NUCLEOTIDE SEQUENCE [LARGE SCALE GENOMIC DNA]</scope>
    <source>
        <strain evidence="5">JCM 18537</strain>
    </source>
</reference>
<comment type="similarity">
    <text evidence="1 3">Belongs to the short-chain dehydrogenases/reductases (SDR) family.</text>
</comment>
<evidence type="ECO:0000256" key="1">
    <source>
        <dbReference type="ARBA" id="ARBA00006484"/>
    </source>
</evidence>
<keyword evidence="2" id="KW-0560">Oxidoreductase</keyword>
<accession>A0ABP9A8D5</accession>
<evidence type="ECO:0000313" key="4">
    <source>
        <dbReference type="EMBL" id="GAA4775676.1"/>
    </source>
</evidence>
<dbReference type="PRINTS" id="PR00081">
    <property type="entry name" value="GDHRDH"/>
</dbReference>
<keyword evidence="5" id="KW-1185">Reference proteome</keyword>
<gene>
    <name evidence="4" type="ORF">GCM10023351_20270</name>
</gene>
<dbReference type="PRINTS" id="PR00080">
    <property type="entry name" value="SDRFAMILY"/>
</dbReference>
<proteinExistence type="inferred from homology"/>
<sequence length="265" mass="26768">MSDAATQGPRLQSWEERITAGRFAGRTVVVTGAGSGIGRATASRIAREGGHVVAVDVSQERLDALAAELPDAEITTIVADITDDAGVAAIVGAAGDRIDGLANIAGIMDRMQPAHEVDQDVWDRVISVNLTGTFKLMKAVVPAMLAAGSGAIVNVASEAGLRGSAAGAAYTASKHAVVGLTKSSAFMYADSGLRINAVAPGAVATNIESVFASELGAARVQRGMALIPSIAQSAQLASSIAYLLSDDATNLNGVILPSDGGWSAA</sequence>